<accession>A0A090AFP3</accession>
<dbReference type="Proteomes" id="UP000031623">
    <property type="component" value="Chromosome"/>
</dbReference>
<reference evidence="3 4" key="1">
    <citation type="journal article" date="2014" name="ISME J.">
        <title>Ecophysiology of Thioploca ingrica as revealed by the complete genome sequence supplemented with proteomic evidence.</title>
        <authorList>
            <person name="Kojima H."/>
            <person name="Ogura Y."/>
            <person name="Yamamoto N."/>
            <person name="Togashi T."/>
            <person name="Mori H."/>
            <person name="Watanabe T."/>
            <person name="Nemoto F."/>
            <person name="Kurokawa K."/>
            <person name="Hayashi T."/>
            <person name="Fukui M."/>
        </authorList>
    </citation>
    <scope>NUCLEOTIDE SEQUENCE [LARGE SCALE GENOMIC DNA]</scope>
</reference>
<dbReference type="KEGG" id="tig:THII_1582"/>
<gene>
    <name evidence="3" type="ORF">THII_1582</name>
</gene>
<organism evidence="3 4">
    <name type="scientific">Thioploca ingrica</name>
    <dbReference type="NCBI Taxonomy" id="40754"/>
    <lineage>
        <taxon>Bacteria</taxon>
        <taxon>Pseudomonadati</taxon>
        <taxon>Pseudomonadota</taxon>
        <taxon>Gammaproteobacteria</taxon>
        <taxon>Thiotrichales</taxon>
        <taxon>Thiotrichaceae</taxon>
        <taxon>Thioploca</taxon>
    </lineage>
</organism>
<evidence type="ECO:0000313" key="3">
    <source>
        <dbReference type="EMBL" id="BAP55879.1"/>
    </source>
</evidence>
<dbReference type="EMBL" id="AP014633">
    <property type="protein sequence ID" value="BAP55879.1"/>
    <property type="molecule type" value="Genomic_DNA"/>
</dbReference>
<protein>
    <submittedName>
        <fullName evidence="3">Uncharacterized protein</fullName>
    </submittedName>
</protein>
<evidence type="ECO:0000256" key="1">
    <source>
        <dbReference type="SAM" id="Coils"/>
    </source>
</evidence>
<feature type="coiled-coil region" evidence="1">
    <location>
        <begin position="146"/>
        <end position="173"/>
    </location>
</feature>
<name>A0A090AFP3_9GAMM</name>
<dbReference type="AlphaFoldDB" id="A0A090AFP3"/>
<keyword evidence="1" id="KW-0175">Coiled coil</keyword>
<feature type="region of interest" description="Disordered" evidence="2">
    <location>
        <begin position="65"/>
        <end position="87"/>
    </location>
</feature>
<evidence type="ECO:0000256" key="2">
    <source>
        <dbReference type="SAM" id="MobiDB-lite"/>
    </source>
</evidence>
<keyword evidence="4" id="KW-1185">Reference proteome</keyword>
<evidence type="ECO:0000313" key="4">
    <source>
        <dbReference type="Proteomes" id="UP000031623"/>
    </source>
</evidence>
<dbReference type="HOGENOM" id="CLU_1034187_0_0_6"/>
<sequence length="269" mass="30671">MTQGTSYYLTLILFNLLTQPIVLAECCSSHGGICNKEQCCDDTPLPTDCGDIRLIKLPPLASLTLPQAPEPSKSNKEQPQSQPVAPPPSWLYIWQDQQTGRRYLSSTFPPWYRNPQFTENYPTVWIYDENNRLIDNTQQKTSAATNQALRQQVEQQQQQLADYQKAQAKESQARTQQTYLANLLKRWAQQEKQWIKTKKITPPMTQLVAELVEAKEVVISMTEAQVKQAWGEPSSESVALIGNKYVKTWAYPNGKQVTLQAGRVWAIKR</sequence>
<proteinExistence type="predicted"/>